<evidence type="ECO:0000256" key="4">
    <source>
        <dbReference type="ARBA" id="ARBA00023136"/>
    </source>
</evidence>
<dbReference type="NCBIfam" id="TIGR00247">
    <property type="entry name" value="endolytic transglycosylase MltG"/>
    <property type="match status" value="1"/>
</dbReference>
<dbReference type="Proteomes" id="UP000704762">
    <property type="component" value="Unassembled WGS sequence"/>
</dbReference>
<accession>A0ABS2RF07</accession>
<feature type="transmembrane region" description="Helical" evidence="7">
    <location>
        <begin position="23"/>
        <end position="42"/>
    </location>
</feature>
<name>A0ABS2RF07_9ACTN</name>
<organism evidence="8 9">
    <name type="scientific">Microlunatus panaciterrae</name>
    <dbReference type="NCBI Taxonomy" id="400768"/>
    <lineage>
        <taxon>Bacteria</taxon>
        <taxon>Bacillati</taxon>
        <taxon>Actinomycetota</taxon>
        <taxon>Actinomycetes</taxon>
        <taxon>Propionibacteriales</taxon>
        <taxon>Propionibacteriaceae</taxon>
        <taxon>Microlunatus</taxon>
    </lineage>
</organism>
<dbReference type="InterPro" id="IPR003770">
    <property type="entry name" value="MLTG-like"/>
</dbReference>
<dbReference type="PANTHER" id="PTHR30518">
    <property type="entry name" value="ENDOLYTIC MUREIN TRANSGLYCOSYLASE"/>
    <property type="match status" value="1"/>
</dbReference>
<dbReference type="CDD" id="cd08010">
    <property type="entry name" value="MltG_like"/>
    <property type="match status" value="1"/>
</dbReference>
<dbReference type="HAMAP" id="MF_02065">
    <property type="entry name" value="MltG"/>
    <property type="match status" value="1"/>
</dbReference>
<evidence type="ECO:0000256" key="6">
    <source>
        <dbReference type="ARBA" id="ARBA00023316"/>
    </source>
</evidence>
<keyword evidence="2 7" id="KW-0812">Transmembrane</keyword>
<dbReference type="PANTHER" id="PTHR30518:SF2">
    <property type="entry name" value="ENDOLYTIC MUREIN TRANSGLYCOSYLASE"/>
    <property type="match status" value="1"/>
</dbReference>
<evidence type="ECO:0000256" key="7">
    <source>
        <dbReference type="HAMAP-Rule" id="MF_02065"/>
    </source>
</evidence>
<keyword evidence="1 7" id="KW-1003">Cell membrane</keyword>
<evidence type="ECO:0000313" key="8">
    <source>
        <dbReference type="EMBL" id="MBM7797268.1"/>
    </source>
</evidence>
<sequence>MSSILEPETKPSPAKEFGHRSKGCLAVLIALAVLVGGGYFVYDRASSFLTSLGEVPDYVGAGKDPVTVTIPKGSSLDDVGDILLEKDVIKSVKAWDRAVQNEQRSSSLQAGTYALKTQLPAVEALRRLLNPSESQVRSQFTVTEGLRLSDQIDSLVKSTKIKKADYQAALKKPQALGLPKYAGNNPEGLLFPETYELTGNASATTVLKQMVGQYNRVAKDIDLEGGARELGYSPYEVLIVASIIEREVNVPANRPKVARVIYNRLHKKMRLQMDSTVHYAVHKGEKVTTTDADRRSRSPYNTYVHKGLPPGPISAPGRASLQAAINPTPGNWLYFVTVNLDTGETRFTNDKAVHDKNVADFRRWCQAHQGRC</sequence>
<evidence type="ECO:0000256" key="1">
    <source>
        <dbReference type="ARBA" id="ARBA00022475"/>
    </source>
</evidence>
<reference evidence="8 9" key="1">
    <citation type="submission" date="2021-01" db="EMBL/GenBank/DDBJ databases">
        <title>Sequencing the genomes of 1000 actinobacteria strains.</title>
        <authorList>
            <person name="Klenk H.-P."/>
        </authorList>
    </citation>
    <scope>NUCLEOTIDE SEQUENCE [LARGE SCALE GENOMIC DNA]</scope>
    <source>
        <strain evidence="8 9">DSM 18662</strain>
    </source>
</reference>
<dbReference type="Pfam" id="PF02618">
    <property type="entry name" value="YceG"/>
    <property type="match status" value="1"/>
</dbReference>
<feature type="site" description="Important for catalytic activity" evidence="7">
    <location>
        <position position="247"/>
    </location>
</feature>
<comment type="caution">
    <text evidence="8">The sequence shown here is derived from an EMBL/GenBank/DDBJ whole genome shotgun (WGS) entry which is preliminary data.</text>
</comment>
<evidence type="ECO:0000313" key="9">
    <source>
        <dbReference type="Proteomes" id="UP000704762"/>
    </source>
</evidence>
<comment type="similarity">
    <text evidence="7">Belongs to the transglycosylase MltG family.</text>
</comment>
<comment type="catalytic activity">
    <reaction evidence="7">
        <text>a peptidoglycan chain = a peptidoglycan chain with N-acetyl-1,6-anhydromuramyl-[peptide] at the reducing end + a peptidoglycan chain with N-acetylglucosamine at the non-reducing end.</text>
        <dbReference type="EC" id="4.2.2.29"/>
    </reaction>
</comment>
<gene>
    <name evidence="7" type="primary">mltG</name>
    <name evidence="8" type="ORF">JOE57_000189</name>
</gene>
<protein>
    <recommendedName>
        <fullName evidence="7">Endolytic murein transglycosylase</fullName>
        <ecNumber evidence="7">4.2.2.29</ecNumber>
    </recommendedName>
    <alternativeName>
        <fullName evidence="7">Peptidoglycan lytic transglycosylase</fullName>
    </alternativeName>
    <alternativeName>
        <fullName evidence="7">Peptidoglycan polymerization terminase</fullName>
    </alternativeName>
</protein>
<dbReference type="EC" id="4.2.2.29" evidence="7"/>
<evidence type="ECO:0000256" key="3">
    <source>
        <dbReference type="ARBA" id="ARBA00022989"/>
    </source>
</evidence>
<evidence type="ECO:0000256" key="2">
    <source>
        <dbReference type="ARBA" id="ARBA00022692"/>
    </source>
</evidence>
<keyword evidence="5 7" id="KW-0456">Lyase</keyword>
<keyword evidence="4 7" id="KW-0472">Membrane</keyword>
<dbReference type="RefSeq" id="WP_204915984.1">
    <property type="nucleotide sequence ID" value="NZ_BAAAQP010000003.1"/>
</dbReference>
<comment type="subcellular location">
    <subcellularLocation>
        <location evidence="7">Cell membrane</location>
        <topology evidence="7">Single-pass membrane protein</topology>
    </subcellularLocation>
</comment>
<evidence type="ECO:0000256" key="5">
    <source>
        <dbReference type="ARBA" id="ARBA00023239"/>
    </source>
</evidence>
<keyword evidence="3 7" id="KW-1133">Transmembrane helix</keyword>
<proteinExistence type="inferred from homology"/>
<dbReference type="EMBL" id="JAFBCF010000001">
    <property type="protein sequence ID" value="MBM7797268.1"/>
    <property type="molecule type" value="Genomic_DNA"/>
</dbReference>
<dbReference type="Gene3D" id="3.30.1490.480">
    <property type="entry name" value="Endolytic murein transglycosylase"/>
    <property type="match status" value="1"/>
</dbReference>
<keyword evidence="6 7" id="KW-0961">Cell wall biogenesis/degradation</keyword>
<comment type="function">
    <text evidence="7">Functions as a peptidoglycan terminase that cleaves nascent peptidoglycan strands endolytically to terminate their elongation.</text>
</comment>
<keyword evidence="9" id="KW-1185">Reference proteome</keyword>